<dbReference type="AlphaFoldDB" id="U5D264"/>
<feature type="chain" id="PRO_5004658849" evidence="3">
    <location>
        <begin position="22"/>
        <end position="179"/>
    </location>
</feature>
<feature type="region of interest" description="Disordered" evidence="2">
    <location>
        <begin position="26"/>
        <end position="117"/>
    </location>
</feature>
<evidence type="ECO:0000256" key="3">
    <source>
        <dbReference type="SAM" id="SignalP"/>
    </source>
</evidence>
<evidence type="ECO:0000313" key="5">
    <source>
        <dbReference type="Proteomes" id="UP000017836"/>
    </source>
</evidence>
<dbReference type="eggNOG" id="ENOG502SZJZ">
    <property type="taxonomic scope" value="Eukaryota"/>
</dbReference>
<keyword evidence="1" id="KW-0238">DNA-binding</keyword>
<evidence type="ECO:0000313" key="4">
    <source>
        <dbReference type="EMBL" id="ERN14448.1"/>
    </source>
</evidence>
<sequence length="179" mass="19486">MAHFAFLQLVLTSSLPYLTFVCYQCSPSDPSEPEEEPNSHHPPLIPITPIEDEDPSEHLEAPPSTNTNFENPSLLESLPTSTGVDIRPPIEPAECNDLSSGIKLSSDGKPISMSGTRGTEPDVAAAASAAFTAILKSKEEGSLIDPDLLIRILSNPKLIEKFLTEHEPNYYSHDTPTNY</sequence>
<evidence type="ECO:0000256" key="1">
    <source>
        <dbReference type="ARBA" id="ARBA00023125"/>
    </source>
</evidence>
<keyword evidence="5" id="KW-1185">Reference proteome</keyword>
<organism evidence="4 5">
    <name type="scientific">Amborella trichopoda</name>
    <dbReference type="NCBI Taxonomy" id="13333"/>
    <lineage>
        <taxon>Eukaryota</taxon>
        <taxon>Viridiplantae</taxon>
        <taxon>Streptophyta</taxon>
        <taxon>Embryophyta</taxon>
        <taxon>Tracheophyta</taxon>
        <taxon>Spermatophyta</taxon>
        <taxon>Magnoliopsida</taxon>
        <taxon>Amborellales</taxon>
        <taxon>Amborellaceae</taxon>
        <taxon>Amborella</taxon>
    </lineage>
</organism>
<dbReference type="Proteomes" id="UP000017836">
    <property type="component" value="Unassembled WGS sequence"/>
</dbReference>
<dbReference type="HOGENOM" id="CLU_1505471_0_0_1"/>
<dbReference type="PANTHER" id="PTHR33400:SF2">
    <property type="entry name" value="ZINC FINGER CCCH DOMAIN-CONTAINING PROTEIN 6"/>
    <property type="match status" value="1"/>
</dbReference>
<dbReference type="EMBL" id="KI392548">
    <property type="protein sequence ID" value="ERN14448.1"/>
    <property type="molecule type" value="Genomic_DNA"/>
</dbReference>
<keyword evidence="3" id="KW-0732">Signal</keyword>
<dbReference type="Gramene" id="ERN14448">
    <property type="protein sequence ID" value="ERN14448"/>
    <property type="gene ID" value="AMTR_s00185p00034770"/>
</dbReference>
<dbReference type="GO" id="GO:0003677">
    <property type="term" value="F:DNA binding"/>
    <property type="evidence" value="ECO:0007669"/>
    <property type="project" value="UniProtKB-KW"/>
</dbReference>
<protein>
    <submittedName>
        <fullName evidence="4">Uncharacterized protein</fullName>
    </submittedName>
</protein>
<feature type="signal peptide" evidence="3">
    <location>
        <begin position="1"/>
        <end position="21"/>
    </location>
</feature>
<gene>
    <name evidence="4" type="ORF">AMTR_s00185p00034770</name>
</gene>
<name>U5D264_AMBTC</name>
<accession>U5D264</accession>
<proteinExistence type="predicted"/>
<reference evidence="5" key="1">
    <citation type="journal article" date="2013" name="Science">
        <title>The Amborella genome and the evolution of flowering plants.</title>
        <authorList>
            <consortium name="Amborella Genome Project"/>
        </authorList>
    </citation>
    <scope>NUCLEOTIDE SEQUENCE [LARGE SCALE GENOMIC DNA]</scope>
</reference>
<evidence type="ECO:0000256" key="2">
    <source>
        <dbReference type="SAM" id="MobiDB-lite"/>
    </source>
</evidence>
<dbReference type="PANTHER" id="PTHR33400">
    <property type="entry name" value="ZINC FINGER CCCH DOMAIN-CONTAINING PROTEIN 6-RELATED"/>
    <property type="match status" value="1"/>
</dbReference>